<feature type="chain" id="PRO_5030881184" evidence="1">
    <location>
        <begin position="31"/>
        <end position="174"/>
    </location>
</feature>
<feature type="signal peptide" evidence="1">
    <location>
        <begin position="1"/>
        <end position="30"/>
    </location>
</feature>
<evidence type="ECO:0000313" key="3">
    <source>
        <dbReference type="Proteomes" id="UP000536262"/>
    </source>
</evidence>
<gene>
    <name evidence="2" type="ORF">GGR00_003579</name>
</gene>
<dbReference type="EMBL" id="JACHOU010000009">
    <property type="protein sequence ID" value="MBB6355774.1"/>
    <property type="molecule type" value="Genomic_DNA"/>
</dbReference>
<dbReference type="AlphaFoldDB" id="A0A7X0FA83"/>
<keyword evidence="3" id="KW-1185">Reference proteome</keyword>
<accession>A0A7X0FA83</accession>
<comment type="caution">
    <text evidence="2">The sequence shown here is derived from an EMBL/GenBank/DDBJ whole genome shotgun (WGS) entry which is preliminary data.</text>
</comment>
<evidence type="ECO:0000256" key="1">
    <source>
        <dbReference type="SAM" id="SignalP"/>
    </source>
</evidence>
<proteinExistence type="predicted"/>
<protein>
    <submittedName>
        <fullName evidence="2">Uncharacterized protein</fullName>
    </submittedName>
</protein>
<dbReference type="RefSeq" id="WP_184700174.1">
    <property type="nucleotide sequence ID" value="NZ_BAABEG010000005.1"/>
</dbReference>
<sequence>MLRIERTRRAWPWQLFGFLLGASLASIAPAAAKVPTGVFLWFPERGVVPSSADCDALVRLTRPSREKAEAWLWGRAPFGSDVEFYLFLDQSRMEPTYAAEGDYDAGTVRFGETRGDENLFELVPDDHPTVTIEGTIVAPADSSVITVILRNVPSSNGAVDRVSYFCRFEEDSEA</sequence>
<dbReference type="Proteomes" id="UP000536262">
    <property type="component" value="Unassembled WGS sequence"/>
</dbReference>
<keyword evidence="1" id="KW-0732">Signal</keyword>
<evidence type="ECO:0000313" key="2">
    <source>
        <dbReference type="EMBL" id="MBB6355774.1"/>
    </source>
</evidence>
<name>A0A7X0FA83_9HYPH</name>
<organism evidence="2 3">
    <name type="scientific">Aminobacter aganoensis</name>
    <dbReference type="NCBI Taxonomy" id="83264"/>
    <lineage>
        <taxon>Bacteria</taxon>
        <taxon>Pseudomonadati</taxon>
        <taxon>Pseudomonadota</taxon>
        <taxon>Alphaproteobacteria</taxon>
        <taxon>Hyphomicrobiales</taxon>
        <taxon>Phyllobacteriaceae</taxon>
        <taxon>Aminobacter</taxon>
    </lineage>
</organism>
<reference evidence="2 3" key="1">
    <citation type="submission" date="2020-08" db="EMBL/GenBank/DDBJ databases">
        <title>Genomic Encyclopedia of Type Strains, Phase IV (KMG-IV): sequencing the most valuable type-strain genomes for metagenomic binning, comparative biology and taxonomic classification.</title>
        <authorList>
            <person name="Goeker M."/>
        </authorList>
    </citation>
    <scope>NUCLEOTIDE SEQUENCE [LARGE SCALE GENOMIC DNA]</scope>
    <source>
        <strain evidence="2 3">DSM 7051</strain>
    </source>
</reference>